<feature type="chain" id="PRO_5046038584" description="DUF4136 domain-containing protein" evidence="1">
    <location>
        <begin position="24"/>
        <end position="166"/>
    </location>
</feature>
<name>A0ABU0HQA1_9HYPH</name>
<evidence type="ECO:0000313" key="2">
    <source>
        <dbReference type="EMBL" id="MDQ0444486.1"/>
    </source>
</evidence>
<accession>A0ABU0HQA1</accession>
<protein>
    <recommendedName>
        <fullName evidence="4">DUF4136 domain-containing protein</fullName>
    </recommendedName>
</protein>
<evidence type="ECO:0000256" key="1">
    <source>
        <dbReference type="SAM" id="SignalP"/>
    </source>
</evidence>
<feature type="signal peptide" evidence="1">
    <location>
        <begin position="1"/>
        <end position="23"/>
    </location>
</feature>
<keyword evidence="1" id="KW-0732">Signal</keyword>
<gene>
    <name evidence="2" type="ORF">QO016_003997</name>
</gene>
<dbReference type="EMBL" id="JAUSVV010000012">
    <property type="protein sequence ID" value="MDQ0444486.1"/>
    <property type="molecule type" value="Genomic_DNA"/>
</dbReference>
<dbReference type="Proteomes" id="UP001236369">
    <property type="component" value="Unassembled WGS sequence"/>
</dbReference>
<organism evidence="2 3">
    <name type="scientific">Methylobacterium persicinum</name>
    <dbReference type="NCBI Taxonomy" id="374426"/>
    <lineage>
        <taxon>Bacteria</taxon>
        <taxon>Pseudomonadati</taxon>
        <taxon>Pseudomonadota</taxon>
        <taxon>Alphaproteobacteria</taxon>
        <taxon>Hyphomicrobiales</taxon>
        <taxon>Methylobacteriaceae</taxon>
        <taxon>Methylobacterium</taxon>
    </lineage>
</organism>
<proteinExistence type="predicted"/>
<sequence length="166" mass="17384">MVGHVRLPFGLALLAGLMGTAKADDFPATTVFSDIRVDVRPLLAKGGGLPAEALAADLTAALRKSFAGRIGGRGPGLVVVITGLSLRDYVGNGGGRFGLGGMQNDYLEGDALLVGRRGDVLGRHHQLTATPSSYGGAWYDPANESRRVAVIADIYAQWLARDLPQD</sequence>
<evidence type="ECO:0008006" key="4">
    <source>
        <dbReference type="Google" id="ProtNLM"/>
    </source>
</evidence>
<evidence type="ECO:0000313" key="3">
    <source>
        <dbReference type="Proteomes" id="UP001236369"/>
    </source>
</evidence>
<comment type="caution">
    <text evidence="2">The sequence shown here is derived from an EMBL/GenBank/DDBJ whole genome shotgun (WGS) entry which is preliminary data.</text>
</comment>
<keyword evidence="3" id="KW-1185">Reference proteome</keyword>
<reference evidence="2 3" key="1">
    <citation type="submission" date="2023-07" db="EMBL/GenBank/DDBJ databases">
        <title>Genomic Encyclopedia of Type Strains, Phase IV (KMG-IV): sequencing the most valuable type-strain genomes for metagenomic binning, comparative biology and taxonomic classification.</title>
        <authorList>
            <person name="Goeker M."/>
        </authorList>
    </citation>
    <scope>NUCLEOTIDE SEQUENCE [LARGE SCALE GENOMIC DNA]</scope>
    <source>
        <strain evidence="2 3">DSM 19562</strain>
    </source>
</reference>